<feature type="transmembrane region" description="Helical" evidence="1">
    <location>
        <begin position="70"/>
        <end position="91"/>
    </location>
</feature>
<keyword evidence="1" id="KW-0812">Transmembrane</keyword>
<evidence type="ECO:0000256" key="1">
    <source>
        <dbReference type="SAM" id="Phobius"/>
    </source>
</evidence>
<reference evidence="2 3" key="1">
    <citation type="journal article" date="2024" name="BMC Genomics">
        <title>De novo assembly and annotation of Popillia japonica's genome with initial clues to its potential as an invasive pest.</title>
        <authorList>
            <person name="Cucini C."/>
            <person name="Boschi S."/>
            <person name="Funari R."/>
            <person name="Cardaioli E."/>
            <person name="Iannotti N."/>
            <person name="Marturano G."/>
            <person name="Paoli F."/>
            <person name="Bruttini M."/>
            <person name="Carapelli A."/>
            <person name="Frati F."/>
            <person name="Nardi F."/>
        </authorList>
    </citation>
    <scope>NUCLEOTIDE SEQUENCE [LARGE SCALE GENOMIC DNA]</scope>
    <source>
        <strain evidence="2">DMR45628</strain>
    </source>
</reference>
<organism evidence="2 3">
    <name type="scientific">Popillia japonica</name>
    <name type="common">Japanese beetle</name>
    <dbReference type="NCBI Taxonomy" id="7064"/>
    <lineage>
        <taxon>Eukaryota</taxon>
        <taxon>Metazoa</taxon>
        <taxon>Ecdysozoa</taxon>
        <taxon>Arthropoda</taxon>
        <taxon>Hexapoda</taxon>
        <taxon>Insecta</taxon>
        <taxon>Pterygota</taxon>
        <taxon>Neoptera</taxon>
        <taxon>Endopterygota</taxon>
        <taxon>Coleoptera</taxon>
        <taxon>Polyphaga</taxon>
        <taxon>Scarabaeiformia</taxon>
        <taxon>Scarabaeidae</taxon>
        <taxon>Rutelinae</taxon>
        <taxon>Popillia</taxon>
    </lineage>
</organism>
<keyword evidence="1" id="KW-0472">Membrane</keyword>
<dbReference type="AlphaFoldDB" id="A0AAW1LS82"/>
<keyword evidence="1" id="KW-1133">Transmembrane helix</keyword>
<accession>A0AAW1LS82</accession>
<name>A0AAW1LS82_POPJA</name>
<proteinExistence type="predicted"/>
<dbReference type="Proteomes" id="UP001458880">
    <property type="component" value="Unassembled WGS sequence"/>
</dbReference>
<comment type="caution">
    <text evidence="2">The sequence shown here is derived from an EMBL/GenBank/DDBJ whole genome shotgun (WGS) entry which is preliminary data.</text>
</comment>
<protein>
    <submittedName>
        <fullName evidence="2">Uncharacterized protein</fullName>
    </submittedName>
</protein>
<feature type="transmembrane region" description="Helical" evidence="1">
    <location>
        <begin position="35"/>
        <end position="58"/>
    </location>
</feature>
<sequence length="187" mass="21944">MWWKILVVTTIQLNLNMALYYLVFTKKESPLSFAIPYYMCETIYFVDVVLVIMYRCLGQYSRTQFYSPRHALLITIDVISLLPIYELYYIIEHCSNGSEMDGSRDLMKLKTVLRLQYVVSFYKSIRNHPGLLQEHQEPSGRESDRGGYMRAVLRVNLLRGGGSMFLVRLQRRPQLHLEGESGRYPNE</sequence>
<keyword evidence="3" id="KW-1185">Reference proteome</keyword>
<dbReference type="EMBL" id="JASPKY010000109">
    <property type="protein sequence ID" value="KAK9736771.1"/>
    <property type="molecule type" value="Genomic_DNA"/>
</dbReference>
<evidence type="ECO:0000313" key="2">
    <source>
        <dbReference type="EMBL" id="KAK9736771.1"/>
    </source>
</evidence>
<gene>
    <name evidence="2" type="ORF">QE152_g11326</name>
</gene>
<feature type="transmembrane region" description="Helical" evidence="1">
    <location>
        <begin position="5"/>
        <end position="23"/>
    </location>
</feature>
<evidence type="ECO:0000313" key="3">
    <source>
        <dbReference type="Proteomes" id="UP001458880"/>
    </source>
</evidence>